<feature type="compositionally biased region" description="Basic and acidic residues" evidence="1">
    <location>
        <begin position="34"/>
        <end position="46"/>
    </location>
</feature>
<dbReference type="Proteomes" id="UP000193922">
    <property type="component" value="Unassembled WGS sequence"/>
</dbReference>
<reference evidence="2 3" key="1">
    <citation type="submission" date="2016-07" db="EMBL/GenBank/DDBJ databases">
        <title>Pervasive Adenine N6-methylation of Active Genes in Fungi.</title>
        <authorList>
            <consortium name="DOE Joint Genome Institute"/>
            <person name="Mondo S.J."/>
            <person name="Dannebaum R.O."/>
            <person name="Kuo R.C."/>
            <person name="Labutti K."/>
            <person name="Haridas S."/>
            <person name="Kuo A."/>
            <person name="Salamov A."/>
            <person name="Ahrendt S.R."/>
            <person name="Lipzen A."/>
            <person name="Sullivan W."/>
            <person name="Andreopoulos W.B."/>
            <person name="Clum A."/>
            <person name="Lindquist E."/>
            <person name="Daum C."/>
            <person name="Ramamoorthy G.K."/>
            <person name="Gryganskyi A."/>
            <person name="Culley D."/>
            <person name="Magnuson J.K."/>
            <person name="James T.Y."/>
            <person name="O'Malley M.A."/>
            <person name="Stajich J.E."/>
            <person name="Spatafora J.W."/>
            <person name="Visel A."/>
            <person name="Grigoriev I.V."/>
        </authorList>
    </citation>
    <scope>NUCLEOTIDE SEQUENCE [LARGE SCALE GENOMIC DNA]</scope>
    <source>
        <strain evidence="2 3">ATCC 12442</strain>
    </source>
</reference>
<dbReference type="RefSeq" id="XP_040740108.1">
    <property type="nucleotide sequence ID" value="XM_040888705.1"/>
</dbReference>
<dbReference type="AlphaFoldDB" id="A0A1Y1VXS7"/>
<dbReference type="GeneID" id="63805353"/>
<evidence type="ECO:0000313" key="2">
    <source>
        <dbReference type="EMBL" id="ORX66057.1"/>
    </source>
</evidence>
<feature type="region of interest" description="Disordered" evidence="1">
    <location>
        <begin position="1"/>
        <end position="64"/>
    </location>
</feature>
<keyword evidence="3" id="KW-1185">Reference proteome</keyword>
<gene>
    <name evidence="2" type="ORF">DL89DRAFT_270443</name>
</gene>
<proteinExistence type="predicted"/>
<sequence>MCGMYDDSRLVPNPHPSHTYVYPRTRSTAGSEGAVRDTGDDSRESAAADDPLDDTDERRRMCGW</sequence>
<comment type="caution">
    <text evidence="2">The sequence shown here is derived from an EMBL/GenBank/DDBJ whole genome shotgun (WGS) entry which is preliminary data.</text>
</comment>
<evidence type="ECO:0000313" key="3">
    <source>
        <dbReference type="Proteomes" id="UP000193922"/>
    </source>
</evidence>
<organism evidence="2 3">
    <name type="scientific">Linderina pennispora</name>
    <dbReference type="NCBI Taxonomy" id="61395"/>
    <lineage>
        <taxon>Eukaryota</taxon>
        <taxon>Fungi</taxon>
        <taxon>Fungi incertae sedis</taxon>
        <taxon>Zoopagomycota</taxon>
        <taxon>Kickxellomycotina</taxon>
        <taxon>Kickxellomycetes</taxon>
        <taxon>Kickxellales</taxon>
        <taxon>Kickxellaceae</taxon>
        <taxon>Linderina</taxon>
    </lineage>
</organism>
<dbReference type="EMBL" id="MCFD01000018">
    <property type="protein sequence ID" value="ORX66057.1"/>
    <property type="molecule type" value="Genomic_DNA"/>
</dbReference>
<name>A0A1Y1VXS7_9FUNG</name>
<protein>
    <submittedName>
        <fullName evidence="2">Uncharacterized protein</fullName>
    </submittedName>
</protein>
<accession>A0A1Y1VXS7</accession>
<evidence type="ECO:0000256" key="1">
    <source>
        <dbReference type="SAM" id="MobiDB-lite"/>
    </source>
</evidence>